<dbReference type="EMBL" id="CATQJA010002707">
    <property type="protein sequence ID" value="CAJ0586071.1"/>
    <property type="molecule type" value="Genomic_DNA"/>
</dbReference>
<dbReference type="AlphaFoldDB" id="A0AA36GBC9"/>
<name>A0AA36GBC9_9BILA</name>
<sequence length="195" mass="22638">MRHVLHCGILCSFWATVSSTPLFSLSCLIMDFAPKFAEYFCNFECEGKGLQHGGYCSKQFDRPQCFCHYKPRTMAWDVLQHPGRIPAASRSIQDLKAPFRWPAVSSEKFVKPEIPEKSKIPEQIRKPNYFTRPQKIEEKSRGRTDNPEDPESPETTTETYLVRLNNDVPMMLPYSARSRKIDNTNALRDENTQEW</sequence>
<keyword evidence="3" id="KW-1185">Reference proteome</keyword>
<protein>
    <submittedName>
        <fullName evidence="2">Uncharacterized protein</fullName>
    </submittedName>
</protein>
<feature type="compositionally biased region" description="Basic and acidic residues" evidence="1">
    <location>
        <begin position="115"/>
        <end position="125"/>
    </location>
</feature>
<feature type="region of interest" description="Disordered" evidence="1">
    <location>
        <begin position="115"/>
        <end position="161"/>
    </location>
</feature>
<evidence type="ECO:0000313" key="3">
    <source>
        <dbReference type="Proteomes" id="UP001177023"/>
    </source>
</evidence>
<accession>A0AA36GBC9</accession>
<reference evidence="2" key="1">
    <citation type="submission" date="2023-06" db="EMBL/GenBank/DDBJ databases">
        <authorList>
            <person name="Delattre M."/>
        </authorList>
    </citation>
    <scope>NUCLEOTIDE SEQUENCE</scope>
    <source>
        <strain evidence="2">AF72</strain>
    </source>
</reference>
<organism evidence="2 3">
    <name type="scientific">Mesorhabditis spiculigera</name>
    <dbReference type="NCBI Taxonomy" id="96644"/>
    <lineage>
        <taxon>Eukaryota</taxon>
        <taxon>Metazoa</taxon>
        <taxon>Ecdysozoa</taxon>
        <taxon>Nematoda</taxon>
        <taxon>Chromadorea</taxon>
        <taxon>Rhabditida</taxon>
        <taxon>Rhabditina</taxon>
        <taxon>Rhabditomorpha</taxon>
        <taxon>Rhabditoidea</taxon>
        <taxon>Rhabditidae</taxon>
        <taxon>Mesorhabditinae</taxon>
        <taxon>Mesorhabditis</taxon>
    </lineage>
</organism>
<dbReference type="Proteomes" id="UP001177023">
    <property type="component" value="Unassembled WGS sequence"/>
</dbReference>
<feature type="non-terminal residue" evidence="2">
    <location>
        <position position="195"/>
    </location>
</feature>
<gene>
    <name evidence="2" type="ORF">MSPICULIGERA_LOCUS24079</name>
</gene>
<proteinExistence type="predicted"/>
<feature type="compositionally biased region" description="Basic and acidic residues" evidence="1">
    <location>
        <begin position="134"/>
        <end position="146"/>
    </location>
</feature>
<dbReference type="PROSITE" id="PS51257">
    <property type="entry name" value="PROKAR_LIPOPROTEIN"/>
    <property type="match status" value="1"/>
</dbReference>
<evidence type="ECO:0000256" key="1">
    <source>
        <dbReference type="SAM" id="MobiDB-lite"/>
    </source>
</evidence>
<evidence type="ECO:0000313" key="2">
    <source>
        <dbReference type="EMBL" id="CAJ0586071.1"/>
    </source>
</evidence>
<comment type="caution">
    <text evidence="2">The sequence shown here is derived from an EMBL/GenBank/DDBJ whole genome shotgun (WGS) entry which is preliminary data.</text>
</comment>